<evidence type="ECO:0000313" key="2">
    <source>
        <dbReference type="Proteomes" id="UP000543836"/>
    </source>
</evidence>
<sequence>MGAYIVFCEGLLNLVARARADGAIDALAKREALIRDLHIEIDRD</sequence>
<proteinExistence type="predicted"/>
<dbReference type="Proteomes" id="UP000543836">
    <property type="component" value="Unassembled WGS sequence"/>
</dbReference>
<organism evidence="1 2">
    <name type="scientific">Rhizobium leucaenae</name>
    <dbReference type="NCBI Taxonomy" id="29450"/>
    <lineage>
        <taxon>Bacteria</taxon>
        <taxon>Pseudomonadati</taxon>
        <taxon>Pseudomonadota</taxon>
        <taxon>Alphaproteobacteria</taxon>
        <taxon>Hyphomicrobiales</taxon>
        <taxon>Rhizobiaceae</taxon>
        <taxon>Rhizobium/Agrobacterium group</taxon>
        <taxon>Rhizobium</taxon>
    </lineage>
</organism>
<evidence type="ECO:0000313" key="1">
    <source>
        <dbReference type="EMBL" id="MBB4569354.1"/>
    </source>
</evidence>
<protein>
    <submittedName>
        <fullName evidence="1">Uncharacterized protein</fullName>
    </submittedName>
</protein>
<dbReference type="RefSeq" id="WP_280749440.1">
    <property type="nucleotide sequence ID" value="NZ_JACIIG010000008.1"/>
</dbReference>
<reference evidence="1 2" key="1">
    <citation type="submission" date="2020-08" db="EMBL/GenBank/DDBJ databases">
        <title>Genomic Encyclopedia of Type Strains, Phase IV (KMG-V): Genome sequencing to study the core and pangenomes of soil and plant-associated prokaryotes.</title>
        <authorList>
            <person name="Whitman W."/>
        </authorList>
    </citation>
    <scope>NUCLEOTIDE SEQUENCE [LARGE SCALE GENOMIC DNA]</scope>
    <source>
        <strain evidence="1 2">SEMIA 492</strain>
    </source>
</reference>
<name>A0A7W7ELC3_9HYPH</name>
<keyword evidence="2" id="KW-1185">Reference proteome</keyword>
<accession>A0A7W7ELC3</accession>
<dbReference type="EMBL" id="JACIIG010000008">
    <property type="protein sequence ID" value="MBB4569354.1"/>
    <property type="molecule type" value="Genomic_DNA"/>
</dbReference>
<comment type="caution">
    <text evidence="1">The sequence shown here is derived from an EMBL/GenBank/DDBJ whole genome shotgun (WGS) entry which is preliminary data.</text>
</comment>
<dbReference type="AlphaFoldDB" id="A0A7W7ELC3"/>
<gene>
    <name evidence="1" type="ORF">GGE60_003478</name>
</gene>